<reference evidence="2 3" key="1">
    <citation type="submission" date="2023-08" db="EMBL/GenBank/DDBJ databases">
        <title>Arthrobacter horti sp. nov., isolated from forest soil.</title>
        <authorList>
            <person name="Park M."/>
        </authorList>
    </citation>
    <scope>NUCLEOTIDE SEQUENCE [LARGE SCALE GENOMIC DNA]</scope>
    <source>
        <strain evidence="2 3">YJM1</strain>
    </source>
</reference>
<comment type="caution">
    <text evidence="2">The sequence shown here is derived from an EMBL/GenBank/DDBJ whole genome shotgun (WGS) entry which is preliminary data.</text>
</comment>
<dbReference type="Pfam" id="PF00296">
    <property type="entry name" value="Bac_luciferase"/>
    <property type="match status" value="1"/>
</dbReference>
<dbReference type="EMBL" id="JAVALS010000010">
    <property type="protein sequence ID" value="MDP5228013.1"/>
    <property type="molecule type" value="Genomic_DNA"/>
</dbReference>
<keyword evidence="3" id="KW-1185">Reference proteome</keyword>
<dbReference type="PANTHER" id="PTHR30137">
    <property type="entry name" value="LUCIFERASE-LIKE MONOOXYGENASE"/>
    <property type="match status" value="1"/>
</dbReference>
<dbReference type="PANTHER" id="PTHR30137:SF15">
    <property type="entry name" value="BLL6902 PROTEIN"/>
    <property type="match status" value="1"/>
</dbReference>
<dbReference type="InterPro" id="IPR050766">
    <property type="entry name" value="Bact_Lucif_Oxidored"/>
</dbReference>
<evidence type="ECO:0000313" key="2">
    <source>
        <dbReference type="EMBL" id="MDP5228013.1"/>
    </source>
</evidence>
<dbReference type="Gene3D" id="3.20.20.30">
    <property type="entry name" value="Luciferase-like domain"/>
    <property type="match status" value="1"/>
</dbReference>
<gene>
    <name evidence="2" type="ORF">Q9R02_12685</name>
</gene>
<dbReference type="InterPro" id="IPR036661">
    <property type="entry name" value="Luciferase-like_sf"/>
</dbReference>
<dbReference type="EC" id="1.-.-.-" evidence="2"/>
<evidence type="ECO:0000259" key="1">
    <source>
        <dbReference type="Pfam" id="PF00296"/>
    </source>
</evidence>
<protein>
    <submittedName>
        <fullName evidence="2">LLM class flavin-dependent oxidoreductase</fullName>
        <ecNumber evidence="2">1.-.-.-</ecNumber>
    </submittedName>
</protein>
<dbReference type="RefSeq" id="WP_305997067.1">
    <property type="nucleotide sequence ID" value="NZ_JAVALS010000010.1"/>
</dbReference>
<evidence type="ECO:0000313" key="3">
    <source>
        <dbReference type="Proteomes" id="UP001232725"/>
    </source>
</evidence>
<organism evidence="2 3">
    <name type="scientific">Arthrobacter horti</name>
    <dbReference type="NCBI Taxonomy" id="3068273"/>
    <lineage>
        <taxon>Bacteria</taxon>
        <taxon>Bacillati</taxon>
        <taxon>Actinomycetota</taxon>
        <taxon>Actinomycetes</taxon>
        <taxon>Micrococcales</taxon>
        <taxon>Micrococcaceae</taxon>
        <taxon>Arthrobacter</taxon>
    </lineage>
</organism>
<dbReference type="SUPFAM" id="SSF51679">
    <property type="entry name" value="Bacterial luciferase-like"/>
    <property type="match status" value="1"/>
</dbReference>
<proteinExistence type="predicted"/>
<name>A0ABT9IR21_9MICC</name>
<accession>A0ABT9IR21</accession>
<keyword evidence="2" id="KW-0560">Oxidoreductase</keyword>
<dbReference type="InterPro" id="IPR011251">
    <property type="entry name" value="Luciferase-like_dom"/>
</dbReference>
<sequence length="347" mass="38301">MSARRPLSKLGFLHIVPFTRDDPARGLQEALRLFEYGEELGLDGGWIRTRHVQYGVPSAAVFLAAAAQRTRRLELGTAVIPTVYESPLRLAEDLGLADLLSDGRLQPGLSVGPAKHSDQVAENILGPGWREEDISYGRLERILGFIRGVQVDETEREIGLGGAVEMSSDRVEPHSEGLASRIWYGGGSLRSAEWAGRTGLKLLVSNICSADGFTEFELAQRAQIDRFREHHPAGERAVVSKGHVILPTDNATAQQREKFEAYVEARTPRTRYAEGARTLIARDIIGSTEEIVERIRQDLGFQGADEILIELPFQFDDADVRHIVREFAENIGPALGWSPASQSQAVK</sequence>
<feature type="domain" description="Luciferase-like" evidence="1">
    <location>
        <begin position="22"/>
        <end position="295"/>
    </location>
</feature>
<dbReference type="Proteomes" id="UP001232725">
    <property type="component" value="Unassembled WGS sequence"/>
</dbReference>
<dbReference type="GO" id="GO:0016491">
    <property type="term" value="F:oxidoreductase activity"/>
    <property type="evidence" value="ECO:0007669"/>
    <property type="project" value="UniProtKB-KW"/>
</dbReference>